<dbReference type="Gramene" id="TraesJAG5B03G03021690.1">
    <property type="protein sequence ID" value="TraesJAG5B03G03021690.1"/>
    <property type="gene ID" value="TraesJAG5B03G03021690"/>
</dbReference>
<dbReference type="Gramene" id="TraesPARA_EIv1.0_2661320.1">
    <property type="protein sequence ID" value="TraesPARA_EIv1.0_2661320.1.CDS"/>
    <property type="gene ID" value="TraesPARA_EIv1.0_2661320"/>
</dbReference>
<keyword evidence="1" id="KW-0732">Signal</keyword>
<dbReference type="Gramene" id="TraesCS5B03G1370100.1">
    <property type="protein sequence ID" value="TraesCS5B03G1370100.1.CDS"/>
    <property type="gene ID" value="TraesCS5B03G1370100"/>
</dbReference>
<reference evidence="2" key="2">
    <citation type="submission" date="2018-10" db="UniProtKB">
        <authorList>
            <consortium name="EnsemblPlants"/>
        </authorList>
    </citation>
    <scope>IDENTIFICATION</scope>
</reference>
<protein>
    <submittedName>
        <fullName evidence="2">Uncharacterized protein</fullName>
    </submittedName>
</protein>
<feature type="signal peptide" evidence="1">
    <location>
        <begin position="1"/>
        <end position="35"/>
    </location>
</feature>
<evidence type="ECO:0000313" key="2">
    <source>
        <dbReference type="EnsemblPlants" id="TraesCS5B02G566600.1"/>
    </source>
</evidence>
<dbReference type="Gramene" id="TraesCAD_scaffold_097034_01G000100.1">
    <property type="protein sequence ID" value="TraesCAD_scaffold_097034_01G000100.1"/>
    <property type="gene ID" value="TraesCAD_scaffold_097034_01G000100"/>
</dbReference>
<organism evidence="2">
    <name type="scientific">Triticum aestivum</name>
    <name type="common">Wheat</name>
    <dbReference type="NCBI Taxonomy" id="4565"/>
    <lineage>
        <taxon>Eukaryota</taxon>
        <taxon>Viridiplantae</taxon>
        <taxon>Streptophyta</taxon>
        <taxon>Embryophyta</taxon>
        <taxon>Tracheophyta</taxon>
        <taxon>Spermatophyta</taxon>
        <taxon>Magnoliopsida</taxon>
        <taxon>Liliopsida</taxon>
        <taxon>Poales</taxon>
        <taxon>Poaceae</taxon>
        <taxon>BOP clade</taxon>
        <taxon>Pooideae</taxon>
        <taxon>Triticodae</taxon>
        <taxon>Triticeae</taxon>
        <taxon>Triticinae</taxon>
        <taxon>Triticum</taxon>
    </lineage>
</organism>
<feature type="chain" id="PRO_5043177479" evidence="1">
    <location>
        <begin position="36"/>
        <end position="89"/>
    </location>
</feature>
<dbReference type="Gramene" id="TraesWEE_scaffold_059442_01G000100.1">
    <property type="protein sequence ID" value="TraesWEE_scaffold_059442_01G000100.1"/>
    <property type="gene ID" value="TraesWEE_scaffold_059442_01G000100"/>
</dbReference>
<dbReference type="Gramene" id="TraesRN5B0101341100.1">
    <property type="protein sequence ID" value="TraesRN5B0101341100.1"/>
    <property type="gene ID" value="TraesRN5B0101341100"/>
</dbReference>
<dbReference type="AlphaFoldDB" id="A0A3B6LXQ8"/>
<evidence type="ECO:0000313" key="3">
    <source>
        <dbReference type="Proteomes" id="UP000019116"/>
    </source>
</evidence>
<dbReference type="PaxDb" id="4565-Traes_5BL_3220E2770.1"/>
<dbReference type="Proteomes" id="UP000019116">
    <property type="component" value="Chromosome 5B"/>
</dbReference>
<evidence type="ECO:0000256" key="1">
    <source>
        <dbReference type="SAM" id="SignalP"/>
    </source>
</evidence>
<dbReference type="Gramene" id="TraesCLE_scaffold_063919_01G000300.1">
    <property type="protein sequence ID" value="TraesCLE_scaffold_063919_01G000300.1"/>
    <property type="gene ID" value="TraesCLE_scaffold_063919_01G000300"/>
</dbReference>
<dbReference type="Gramene" id="TraesMAC5B03G03022140.1">
    <property type="protein sequence ID" value="TraesMAC5B03G03022140.1"/>
    <property type="gene ID" value="TraesMAC5B03G03022140"/>
</dbReference>
<dbReference type="Gramene" id="TraesJUL5B03G03046920.1">
    <property type="protein sequence ID" value="TraesJUL5B03G03046920.1"/>
    <property type="gene ID" value="TraesJUL5B03G03046920"/>
</dbReference>
<dbReference type="Gramene" id="TraesCS5B02G566600.1">
    <property type="protein sequence ID" value="TraesCS5B02G566600.1"/>
    <property type="gene ID" value="TraesCS5B02G566600"/>
</dbReference>
<reference evidence="2" key="1">
    <citation type="submission" date="2018-08" db="EMBL/GenBank/DDBJ databases">
        <authorList>
            <person name="Rossello M."/>
        </authorList>
    </citation>
    <scope>NUCLEOTIDE SEQUENCE [LARGE SCALE GENOMIC DNA]</scope>
    <source>
        <strain evidence="2">cv. Chinese Spring</strain>
    </source>
</reference>
<proteinExistence type="predicted"/>
<accession>A0A3B6LXQ8</accession>
<keyword evidence="3" id="KW-1185">Reference proteome</keyword>
<dbReference type="Gramene" id="TraesROB_scaffold_040933_01G000100.1">
    <property type="protein sequence ID" value="TraesROB_scaffold_040933_01G000100.1"/>
    <property type="gene ID" value="TraesROB_scaffold_040933_01G000100"/>
</dbReference>
<dbReference type="EnsemblPlants" id="TraesCS5B02G566600.1">
    <property type="protein sequence ID" value="TraesCS5B02G566600.1"/>
    <property type="gene ID" value="TraesCS5B02G566600"/>
</dbReference>
<name>A0A3B6LXQ8_WHEAT</name>
<dbReference type="Gramene" id="TraesLAC5B03G02979200.1">
    <property type="protein sequence ID" value="TraesLAC5B03G02979200.1"/>
    <property type="gene ID" value="TraesLAC5B03G02979200"/>
</dbReference>
<sequence>MAIAKSNTTRSMIVCRMVVALVGLAMMFTLPSCHASTESAGHPTLCESLDPCVNDYTGCKGICVGMGMKHFTSFCKESNPAPLCCCIEI</sequence>